<feature type="region of interest" description="Disordered" evidence="1">
    <location>
        <begin position="1"/>
        <end position="24"/>
    </location>
</feature>
<evidence type="ECO:0000313" key="3">
    <source>
        <dbReference type="Proteomes" id="UP000318741"/>
    </source>
</evidence>
<protein>
    <submittedName>
        <fullName evidence="2">Uncharacterized protein</fullName>
    </submittedName>
</protein>
<dbReference type="EMBL" id="CP036265">
    <property type="protein sequence ID" value="QDT15579.1"/>
    <property type="molecule type" value="Genomic_DNA"/>
</dbReference>
<sequence>MTRFADEDEAEDGSAVGTTASTQREPLVEAVPDDLLKRWQRGPLLLATRASMPVVELRGRTLTLRWSRHEITAHVSECQFRVGRPWRMKLNARSARRLFPFGDHDLILIDFPPLRRGFLTGRYHSLYTAPVGYTEASLQVWKRALAPLLREPSGESQSPITQFLET</sequence>
<dbReference type="AlphaFoldDB" id="A0A517P873"/>
<gene>
    <name evidence="2" type="ORF">CA12_16640</name>
</gene>
<evidence type="ECO:0000256" key="1">
    <source>
        <dbReference type="SAM" id="MobiDB-lite"/>
    </source>
</evidence>
<organism evidence="2 3">
    <name type="scientific">Alienimonas californiensis</name>
    <dbReference type="NCBI Taxonomy" id="2527989"/>
    <lineage>
        <taxon>Bacteria</taxon>
        <taxon>Pseudomonadati</taxon>
        <taxon>Planctomycetota</taxon>
        <taxon>Planctomycetia</taxon>
        <taxon>Planctomycetales</taxon>
        <taxon>Planctomycetaceae</taxon>
        <taxon>Alienimonas</taxon>
    </lineage>
</organism>
<dbReference type="OrthoDB" id="275754at2"/>
<feature type="compositionally biased region" description="Acidic residues" evidence="1">
    <location>
        <begin position="1"/>
        <end position="12"/>
    </location>
</feature>
<name>A0A517P873_9PLAN</name>
<keyword evidence="3" id="KW-1185">Reference proteome</keyword>
<dbReference type="RefSeq" id="WP_145358492.1">
    <property type="nucleotide sequence ID" value="NZ_CP036265.1"/>
</dbReference>
<dbReference type="KEGG" id="acaf:CA12_16640"/>
<proteinExistence type="predicted"/>
<dbReference type="Proteomes" id="UP000318741">
    <property type="component" value="Chromosome"/>
</dbReference>
<evidence type="ECO:0000313" key="2">
    <source>
        <dbReference type="EMBL" id="QDT15579.1"/>
    </source>
</evidence>
<accession>A0A517P873</accession>
<reference evidence="2 3" key="1">
    <citation type="submission" date="2019-02" db="EMBL/GenBank/DDBJ databases">
        <title>Deep-cultivation of Planctomycetes and their phenomic and genomic characterization uncovers novel biology.</title>
        <authorList>
            <person name="Wiegand S."/>
            <person name="Jogler M."/>
            <person name="Boedeker C."/>
            <person name="Pinto D."/>
            <person name="Vollmers J."/>
            <person name="Rivas-Marin E."/>
            <person name="Kohn T."/>
            <person name="Peeters S.H."/>
            <person name="Heuer A."/>
            <person name="Rast P."/>
            <person name="Oberbeckmann S."/>
            <person name="Bunk B."/>
            <person name="Jeske O."/>
            <person name="Meyerdierks A."/>
            <person name="Storesund J.E."/>
            <person name="Kallscheuer N."/>
            <person name="Luecker S."/>
            <person name="Lage O.M."/>
            <person name="Pohl T."/>
            <person name="Merkel B.J."/>
            <person name="Hornburger P."/>
            <person name="Mueller R.-W."/>
            <person name="Bruemmer F."/>
            <person name="Labrenz M."/>
            <person name="Spormann A.M."/>
            <person name="Op den Camp H."/>
            <person name="Overmann J."/>
            <person name="Amann R."/>
            <person name="Jetten M.S.M."/>
            <person name="Mascher T."/>
            <person name="Medema M.H."/>
            <person name="Devos D.P."/>
            <person name="Kaster A.-K."/>
            <person name="Ovreas L."/>
            <person name="Rohde M."/>
            <person name="Galperin M.Y."/>
            <person name="Jogler C."/>
        </authorList>
    </citation>
    <scope>NUCLEOTIDE SEQUENCE [LARGE SCALE GENOMIC DNA]</scope>
    <source>
        <strain evidence="2 3">CA12</strain>
    </source>
</reference>